<accession>A0A388LKM1</accession>
<evidence type="ECO:0000256" key="8">
    <source>
        <dbReference type="ARBA" id="ARBA00023163"/>
    </source>
</evidence>
<dbReference type="Pfam" id="PF14694">
    <property type="entry name" value="LINES_N"/>
    <property type="match status" value="1"/>
</dbReference>
<keyword evidence="5 11" id="KW-0863">Zinc-finger</keyword>
<protein>
    <recommendedName>
        <fullName evidence="11">General transcription and DNA repair factor IIH subunit TFB4</fullName>
    </recommendedName>
    <alternativeName>
        <fullName evidence="11">RNA polymerase II transcription factor B subunit 4</fullName>
    </alternativeName>
</protein>
<evidence type="ECO:0000256" key="2">
    <source>
        <dbReference type="ARBA" id="ARBA00005273"/>
    </source>
</evidence>
<evidence type="ECO:0000256" key="1">
    <source>
        <dbReference type="ARBA" id="ARBA00004123"/>
    </source>
</evidence>
<keyword evidence="8 11" id="KW-0804">Transcription</keyword>
<feature type="compositionally biased region" description="Polar residues" evidence="12">
    <location>
        <begin position="1231"/>
        <end position="1245"/>
    </location>
</feature>
<gene>
    <name evidence="14" type="ORF">CBR_g36358</name>
</gene>
<dbReference type="GO" id="GO:0008270">
    <property type="term" value="F:zinc ion binding"/>
    <property type="evidence" value="ECO:0007669"/>
    <property type="project" value="UniProtKB-KW"/>
</dbReference>
<comment type="function">
    <text evidence="11">Component of the general transcription and DNA repair factor IIH (TFIIH) core complex, which is involved in general and transcription-coupled nucleotide excision repair (NER) of damaged DNA and, when complexed to CAK, in RNA transcription by RNA polymerase II. In NER, TFIIH acts by opening DNA around the lesion to allow the excision of the damaged oligonucleotide and its replacement by a new DNA fragment. In transcription, TFIIH has an essential role in transcription initiation. When the pre-initiation complex (PIC) has been established, TFIIH is required for promoter opening and promoter escape. Phosphorylation of the C-terminal tail (CTD) of the largest subunit of RNA polymerase II by the kinase module CAK controls the initiation of transcription.</text>
</comment>
<keyword evidence="6 11" id="KW-0862">Zinc</keyword>
<dbReference type="InterPro" id="IPR004600">
    <property type="entry name" value="TFIIH_Tfb4/GTF2H3"/>
</dbReference>
<evidence type="ECO:0000313" key="14">
    <source>
        <dbReference type="EMBL" id="GBG82827.1"/>
    </source>
</evidence>
<comment type="subcellular location">
    <subcellularLocation>
        <location evidence="1 11">Nucleus</location>
    </subcellularLocation>
</comment>
<comment type="subunit">
    <text evidence="11">Component of the 7-subunit TFIIH core complex composed of XPB, XPD, TFB1/GTF2H1, GTF2H2/P44, TFB4/GTF2H3, TFB2/GTF2H4 and TFB5/GTF2H5, which is active in NER. The core complex associates with the 3-subunit CDK-activating kinase (CAK) module composed of CYCH1/cyclin H1, CDKD and MAT1/At4g30820 to form the 10-subunit holoenzyme (holo-TFIIH) active in transcription.</text>
</comment>
<comment type="similarity">
    <text evidence="2 11">Belongs to the TFB4 family.</text>
</comment>
<evidence type="ECO:0000256" key="4">
    <source>
        <dbReference type="ARBA" id="ARBA00022763"/>
    </source>
</evidence>
<dbReference type="GO" id="GO:0006355">
    <property type="term" value="P:regulation of DNA-templated transcription"/>
    <property type="evidence" value="ECO:0007669"/>
    <property type="project" value="InterPro"/>
</dbReference>
<dbReference type="OrthoDB" id="17307at2759"/>
<dbReference type="Gene3D" id="3.40.50.410">
    <property type="entry name" value="von Willebrand factor, type A domain"/>
    <property type="match status" value="1"/>
</dbReference>
<dbReference type="PANTHER" id="PTHR12831:SF0">
    <property type="entry name" value="GENERAL TRANSCRIPTION FACTOR IIH SUBUNIT 3"/>
    <property type="match status" value="1"/>
</dbReference>
<dbReference type="GO" id="GO:0006289">
    <property type="term" value="P:nucleotide-excision repair"/>
    <property type="evidence" value="ECO:0007669"/>
    <property type="project" value="UniProtKB-UniRule"/>
</dbReference>
<dbReference type="Proteomes" id="UP000265515">
    <property type="component" value="Unassembled WGS sequence"/>
</dbReference>
<evidence type="ECO:0000256" key="9">
    <source>
        <dbReference type="ARBA" id="ARBA00023204"/>
    </source>
</evidence>
<reference evidence="14 15" key="1">
    <citation type="journal article" date="2018" name="Cell">
        <title>The Chara Genome: Secondary Complexity and Implications for Plant Terrestrialization.</title>
        <authorList>
            <person name="Nishiyama T."/>
            <person name="Sakayama H."/>
            <person name="Vries J.D."/>
            <person name="Buschmann H."/>
            <person name="Saint-Marcoux D."/>
            <person name="Ullrich K.K."/>
            <person name="Haas F.B."/>
            <person name="Vanderstraeten L."/>
            <person name="Becker D."/>
            <person name="Lang D."/>
            <person name="Vosolsobe S."/>
            <person name="Rombauts S."/>
            <person name="Wilhelmsson P.K.I."/>
            <person name="Janitza P."/>
            <person name="Kern R."/>
            <person name="Heyl A."/>
            <person name="Rumpler F."/>
            <person name="Villalobos L.I.A.C."/>
            <person name="Clay J.M."/>
            <person name="Skokan R."/>
            <person name="Toyoda A."/>
            <person name="Suzuki Y."/>
            <person name="Kagoshima H."/>
            <person name="Schijlen E."/>
            <person name="Tajeshwar N."/>
            <person name="Catarino B."/>
            <person name="Hetherington A.J."/>
            <person name="Saltykova A."/>
            <person name="Bonnot C."/>
            <person name="Breuninger H."/>
            <person name="Symeonidi A."/>
            <person name="Radhakrishnan G.V."/>
            <person name="Van Nieuwerburgh F."/>
            <person name="Deforce D."/>
            <person name="Chang C."/>
            <person name="Karol K.G."/>
            <person name="Hedrich R."/>
            <person name="Ulvskov P."/>
            <person name="Glockner G."/>
            <person name="Delwiche C.F."/>
            <person name="Petrasek J."/>
            <person name="Van de Peer Y."/>
            <person name="Friml J."/>
            <person name="Beilby M."/>
            <person name="Dolan L."/>
            <person name="Kohara Y."/>
            <person name="Sugano S."/>
            <person name="Fujiyama A."/>
            <person name="Delaux P.-M."/>
            <person name="Quint M."/>
            <person name="TheiBen G."/>
            <person name="Hagemann M."/>
            <person name="Harholt J."/>
            <person name="Dunand C."/>
            <person name="Zachgo S."/>
            <person name="Langdale J."/>
            <person name="Maumus F."/>
            <person name="Straeten D.V.D."/>
            <person name="Gould S.B."/>
            <person name="Rensing S.A."/>
        </authorList>
    </citation>
    <scope>NUCLEOTIDE SEQUENCE [LARGE SCALE GENOMIC DNA]</scope>
    <source>
        <strain evidence="14 15">S276</strain>
    </source>
</reference>
<evidence type="ECO:0000256" key="3">
    <source>
        <dbReference type="ARBA" id="ARBA00022723"/>
    </source>
</evidence>
<evidence type="ECO:0000256" key="12">
    <source>
        <dbReference type="SAM" id="MobiDB-lite"/>
    </source>
</evidence>
<comment type="caution">
    <text evidence="14">The sequence shown here is derived from an EMBL/GenBank/DDBJ whole genome shotgun (WGS) entry which is preliminary data.</text>
</comment>
<keyword evidence="10 11" id="KW-0539">Nucleus</keyword>
<evidence type="ECO:0000256" key="11">
    <source>
        <dbReference type="RuleBase" id="RU368090"/>
    </source>
</evidence>
<feature type="compositionally biased region" description="Gly residues" evidence="12">
    <location>
        <begin position="1247"/>
        <end position="1260"/>
    </location>
</feature>
<keyword evidence="3 11" id="KW-0479">Metal-binding</keyword>
<keyword evidence="15" id="KW-1185">Reference proteome</keyword>
<feature type="region of interest" description="Disordered" evidence="12">
    <location>
        <begin position="1"/>
        <end position="20"/>
    </location>
</feature>
<dbReference type="STRING" id="69332.A0A388LKM1"/>
<evidence type="ECO:0000313" key="15">
    <source>
        <dbReference type="Proteomes" id="UP000265515"/>
    </source>
</evidence>
<evidence type="ECO:0000256" key="6">
    <source>
        <dbReference type="ARBA" id="ARBA00022833"/>
    </source>
</evidence>
<keyword evidence="7 11" id="KW-0805">Transcription regulation</keyword>
<organism evidence="14 15">
    <name type="scientific">Chara braunii</name>
    <name type="common">Braun's stonewort</name>
    <dbReference type="NCBI Taxonomy" id="69332"/>
    <lineage>
        <taxon>Eukaryota</taxon>
        <taxon>Viridiplantae</taxon>
        <taxon>Streptophyta</taxon>
        <taxon>Charophyceae</taxon>
        <taxon>Charales</taxon>
        <taxon>Characeae</taxon>
        <taxon>Chara</taxon>
    </lineage>
</organism>
<evidence type="ECO:0000256" key="5">
    <source>
        <dbReference type="ARBA" id="ARBA00022771"/>
    </source>
</evidence>
<evidence type="ECO:0000259" key="13">
    <source>
        <dbReference type="Pfam" id="PF14694"/>
    </source>
</evidence>
<dbReference type="GO" id="GO:0005675">
    <property type="term" value="C:transcription factor TFIIH holo complex"/>
    <property type="evidence" value="ECO:0007669"/>
    <property type="project" value="UniProtKB-UniRule"/>
</dbReference>
<feature type="region of interest" description="Disordered" evidence="12">
    <location>
        <begin position="1231"/>
        <end position="1285"/>
    </location>
</feature>
<proteinExistence type="inferred from homology"/>
<keyword evidence="9 11" id="KW-0234">DNA repair</keyword>
<feature type="domain" description="Protein Lines N-terminal" evidence="13">
    <location>
        <begin position="975"/>
        <end position="1105"/>
    </location>
</feature>
<dbReference type="Pfam" id="PF03850">
    <property type="entry name" value="Tfb4"/>
    <property type="match status" value="1"/>
</dbReference>
<evidence type="ECO:0000256" key="7">
    <source>
        <dbReference type="ARBA" id="ARBA00023015"/>
    </source>
</evidence>
<dbReference type="GO" id="GO:0000439">
    <property type="term" value="C:transcription factor TFIIH core complex"/>
    <property type="evidence" value="ECO:0007669"/>
    <property type="project" value="UniProtKB-UniRule"/>
</dbReference>
<keyword evidence="4 11" id="KW-0227">DNA damage</keyword>
<evidence type="ECO:0000256" key="10">
    <source>
        <dbReference type="ARBA" id="ARBA00023242"/>
    </source>
</evidence>
<dbReference type="InterPro" id="IPR032794">
    <property type="entry name" value="LINES_N"/>
</dbReference>
<dbReference type="InterPro" id="IPR036465">
    <property type="entry name" value="vWFA_dom_sf"/>
</dbReference>
<sequence length="1498" mass="164797">MEDDEECAGRGADVGNRDEEESHVGVVARAIGCHVKNRTFEHVGKWRSRTKGGRIRSWRLRTLCRMAAMGRKGGGRWRRWTGDIYAARHAGKHGVSFFEKCSRRLSNALLRTTRTVGKVKAIEAAFLLTQKIQSMKRRCMPLVVADVLDALFTNIPTEKLRPEQRRASLLQLSLVWRVLLSGIEDGSENNIKRGATGRPRAKRRGFVTIELDVRELVNKVVAKLVDEQCSDMVNLLLLADCPFVSHLLEKIYSSLSLCAFGRREGAWLELLHKFWGTLKQPLMEINHDCETTMKVVPRSPANECWSESIEPVCSADANSERVCVGNATVEPVSSCHEGWRVGGGDAVGAIRSNNVCWSNRASTASGKQHSGGDWDASQSCALLKSTDTSHCHFRHRQTAYDENPAAAAAAGKRHGTRGALDEVEREEWKLARMHGRNAGGQGNRSFECPATAGVSRAFRVVEAVRRMAKSLIEPAGNGEGCREEHREFGVWKQRVAGLKLNHAARVSRVRIWLSVFRENLMDVVAGLEQVFEGAKMEVAGADEERTTAGFDEPHELPCGRRGRHADLSLLAASVLRLLGTALRVTQWLEENICTREENNHSEAAAVPRQRSECAAAVGAIAACLLPLARMVFGGTDCSLKEGFRCCGKGENDKQSKCANMMPFHSTRGSRGGLRGETPSVRDHLSQDVCTLKVLLETGRGHGMHPSLQADVTQSQLQLTSEVCAWSRNPMRCLLQYKLLAVVLRLSRWFHTSDSVEQLVRPCLYLTLRYLSYLFAPPPPVSQSSPFAFISTSTLSLSSDSTQHLLDLSQIFQQVPHGSGRSLLPSPFLGHSSCFDDLMVNDPCSPGCRRSPFRSLNSRGSGPGVAAAGPVVAAAGPVVQAAGLSCTMLCSQLGHRITGLKRLALLVLVKVLRAVLALDESDIVDDSLWVITNTCTEALDGKGDCQRCLSGAKSCCQCLLEEKPWHSPKRCWLAALQKSVSKWVRDWERYLQPQRDISKESIARLLVQIFDDDDDMMLLLLSDLQCLSPSLPSVVLDDGKDELFRKVLLEAVHPLFLFHVFLSNLKYDHSVLLDYLISPNTGAVLLPYLVKCLKQVESSWPVFQDIVVREGRGPFTEAVLVDKSRVGAELGSPASDRRKRKGSDDLAEFVSMKRHLLFKHEQNYRFGDEAAETSSTTGLLNGPRSLTFHQYMDQVIVFANSFLMLHHVNQLAVIATGANTCQYLYTTPQRQGSGLQQHGLDGTSNHGIGEGGYGSLSGSGASGWHAADDGRGGRAGGGDGSNPRAPLGEQLMQRMQRFLQMEIEASLGSGEENGGQNCSQLSLLSGALSMALCYIQRAKRGGPTFGNPRVLCLQGSADAPQQYIPIMNSIFSAQRLKVPIDGCVIGAQDSPFLQQAAHITEGLYLRPPRPDVLLQYLLMVFSADLHSRRFLQLPRQFGVDFRASCFCHKRTIDLGFVCSVCLSIFCQFSRECSTCGAVFSLAKELPNAQSAQGRKRKVP</sequence>
<name>A0A388LKM1_CHABU</name>
<dbReference type="Gramene" id="GBG82827">
    <property type="protein sequence ID" value="GBG82827"/>
    <property type="gene ID" value="CBR_g36358"/>
</dbReference>
<dbReference type="EMBL" id="BFEA01000419">
    <property type="protein sequence ID" value="GBG82827.1"/>
    <property type="molecule type" value="Genomic_DNA"/>
</dbReference>
<dbReference type="PANTHER" id="PTHR12831">
    <property type="entry name" value="TRANSCRIPTION INITIATION FACTOR IIH TFIIH , POLYPEPTIDE 3-RELATED"/>
    <property type="match status" value="1"/>
</dbReference>